<sequence>MGTNQMPKLYVMSVNGSPSESNNKYIPDHFQDFLYTMTNFH</sequence>
<name>A0A0E9SSU5_ANGAN</name>
<protein>
    <submittedName>
        <fullName evidence="1">Uncharacterized protein</fullName>
    </submittedName>
</protein>
<evidence type="ECO:0000313" key="1">
    <source>
        <dbReference type="EMBL" id="JAH44376.1"/>
    </source>
</evidence>
<dbReference type="EMBL" id="GBXM01064201">
    <property type="protein sequence ID" value="JAH44376.1"/>
    <property type="molecule type" value="Transcribed_RNA"/>
</dbReference>
<reference evidence="1" key="2">
    <citation type="journal article" date="2015" name="Fish Shellfish Immunol.">
        <title>Early steps in the European eel (Anguilla anguilla)-Vibrio vulnificus interaction in the gills: Role of the RtxA13 toxin.</title>
        <authorList>
            <person name="Callol A."/>
            <person name="Pajuelo D."/>
            <person name="Ebbesson L."/>
            <person name="Teles M."/>
            <person name="MacKenzie S."/>
            <person name="Amaro C."/>
        </authorList>
    </citation>
    <scope>NUCLEOTIDE SEQUENCE</scope>
</reference>
<reference evidence="1" key="1">
    <citation type="submission" date="2014-11" db="EMBL/GenBank/DDBJ databases">
        <authorList>
            <person name="Amaro Gonzalez C."/>
        </authorList>
    </citation>
    <scope>NUCLEOTIDE SEQUENCE</scope>
</reference>
<dbReference type="AlphaFoldDB" id="A0A0E9SSU5"/>
<organism evidence="1">
    <name type="scientific">Anguilla anguilla</name>
    <name type="common">European freshwater eel</name>
    <name type="synonym">Muraena anguilla</name>
    <dbReference type="NCBI Taxonomy" id="7936"/>
    <lineage>
        <taxon>Eukaryota</taxon>
        <taxon>Metazoa</taxon>
        <taxon>Chordata</taxon>
        <taxon>Craniata</taxon>
        <taxon>Vertebrata</taxon>
        <taxon>Euteleostomi</taxon>
        <taxon>Actinopterygii</taxon>
        <taxon>Neopterygii</taxon>
        <taxon>Teleostei</taxon>
        <taxon>Anguilliformes</taxon>
        <taxon>Anguillidae</taxon>
        <taxon>Anguilla</taxon>
    </lineage>
</organism>
<proteinExistence type="predicted"/>
<accession>A0A0E9SSU5</accession>